<evidence type="ECO:0000313" key="2">
    <source>
        <dbReference type="Proteomes" id="UP000501690"/>
    </source>
</evidence>
<organism evidence="1 2">
    <name type="scientific">Vigna unguiculata</name>
    <name type="common">Cowpea</name>
    <dbReference type="NCBI Taxonomy" id="3917"/>
    <lineage>
        <taxon>Eukaryota</taxon>
        <taxon>Viridiplantae</taxon>
        <taxon>Streptophyta</taxon>
        <taxon>Embryophyta</taxon>
        <taxon>Tracheophyta</taxon>
        <taxon>Spermatophyta</taxon>
        <taxon>Magnoliopsida</taxon>
        <taxon>eudicotyledons</taxon>
        <taxon>Gunneridae</taxon>
        <taxon>Pentapetalae</taxon>
        <taxon>rosids</taxon>
        <taxon>fabids</taxon>
        <taxon>Fabales</taxon>
        <taxon>Fabaceae</taxon>
        <taxon>Papilionoideae</taxon>
        <taxon>50 kb inversion clade</taxon>
        <taxon>NPAAA clade</taxon>
        <taxon>indigoferoid/millettioid clade</taxon>
        <taxon>Phaseoleae</taxon>
        <taxon>Vigna</taxon>
    </lineage>
</organism>
<accession>A0A4D6LGC0</accession>
<reference evidence="1 2" key="1">
    <citation type="submission" date="2019-04" db="EMBL/GenBank/DDBJ databases">
        <title>An improved genome assembly and genetic linkage map for asparagus bean, Vigna unguiculata ssp. sesquipedialis.</title>
        <authorList>
            <person name="Xia Q."/>
            <person name="Zhang R."/>
            <person name="Dong Y."/>
        </authorList>
    </citation>
    <scope>NUCLEOTIDE SEQUENCE [LARGE SCALE GENOMIC DNA]</scope>
    <source>
        <tissue evidence="1">Leaf</tissue>
    </source>
</reference>
<sequence>MVVAMWKEGSEASLSSSYLLVFGDDRVRVPKSACLAQASQARLSEICRDSKTFPARPSRLGGVIWSRAIGLIVVLSRSVSRSGEGLSPKRDLEGRIGVKHVTFYGLWPGMTSLELWLGIADEHEEPLSYGSGWRVLPDVTDYVLNWELHLALRCVIRSMISARALSVVADRCGSKAP</sequence>
<dbReference type="Proteomes" id="UP000501690">
    <property type="component" value="Linkage Group LG3"/>
</dbReference>
<protein>
    <submittedName>
        <fullName evidence="1">Uncharacterized protein</fullName>
    </submittedName>
</protein>
<gene>
    <name evidence="1" type="ORF">DEO72_LG3g2169</name>
</gene>
<name>A0A4D6LGC0_VIGUN</name>
<keyword evidence="2" id="KW-1185">Reference proteome</keyword>
<proteinExistence type="predicted"/>
<evidence type="ECO:0000313" key="1">
    <source>
        <dbReference type="EMBL" id="QCD87631.1"/>
    </source>
</evidence>
<dbReference type="EMBL" id="CP039347">
    <property type="protein sequence ID" value="QCD87631.1"/>
    <property type="molecule type" value="Genomic_DNA"/>
</dbReference>
<dbReference type="AlphaFoldDB" id="A0A4D6LGC0"/>